<organism evidence="8 9">
    <name type="scientific">Xylanibacter rarus</name>
    <dbReference type="NCBI Taxonomy" id="1676614"/>
    <lineage>
        <taxon>Bacteria</taxon>
        <taxon>Pseudomonadati</taxon>
        <taxon>Bacteroidota</taxon>
        <taxon>Bacteroidia</taxon>
        <taxon>Bacteroidales</taxon>
        <taxon>Prevotellaceae</taxon>
        <taxon>Xylanibacter</taxon>
    </lineage>
</organism>
<keyword evidence="4" id="KW-0479">Metal-binding</keyword>
<reference evidence="8 9" key="1">
    <citation type="submission" date="2015-06" db="EMBL/GenBank/DDBJ databases">
        <title>Prevotella sp. 109, sp. nov., a novel member of the family Prevotellaceae isolated from human faeces.</title>
        <authorList>
            <person name="Shkoporov A.N."/>
            <person name="Chaplin A.V."/>
            <person name="Kafarskaia L.I."/>
            <person name="Efimov B.A."/>
        </authorList>
    </citation>
    <scope>NUCLEOTIDE SEQUENCE [LARGE SCALE GENOMIC DNA]</scope>
    <source>
        <strain evidence="8 9">109</strain>
    </source>
</reference>
<evidence type="ECO:0000313" key="9">
    <source>
        <dbReference type="Proteomes" id="UP000036951"/>
    </source>
</evidence>
<dbReference type="PROSITE" id="PS51918">
    <property type="entry name" value="RADICAL_SAM"/>
    <property type="match status" value="1"/>
</dbReference>
<keyword evidence="6" id="KW-0411">Iron-sulfur</keyword>
<protein>
    <submittedName>
        <fullName evidence="8">Pyruvate formate lyase-activating protein</fullName>
    </submittedName>
</protein>
<evidence type="ECO:0000256" key="2">
    <source>
        <dbReference type="ARBA" id="ARBA00022485"/>
    </source>
</evidence>
<dbReference type="Gene3D" id="3.20.20.70">
    <property type="entry name" value="Aldolase class I"/>
    <property type="match status" value="1"/>
</dbReference>
<evidence type="ECO:0000313" key="8">
    <source>
        <dbReference type="EMBL" id="KOO67894.1"/>
    </source>
</evidence>
<dbReference type="InterPro" id="IPR058240">
    <property type="entry name" value="rSAM_sf"/>
</dbReference>
<dbReference type="EMBL" id="LFQU01000022">
    <property type="protein sequence ID" value="KOO67894.1"/>
    <property type="molecule type" value="Genomic_DNA"/>
</dbReference>
<proteinExistence type="predicted"/>
<evidence type="ECO:0000256" key="5">
    <source>
        <dbReference type="ARBA" id="ARBA00023004"/>
    </source>
</evidence>
<dbReference type="PANTHER" id="PTHR30352">
    <property type="entry name" value="PYRUVATE FORMATE-LYASE-ACTIVATING ENZYME"/>
    <property type="match status" value="1"/>
</dbReference>
<keyword evidence="9" id="KW-1185">Reference proteome</keyword>
<dbReference type="RefSeq" id="WP_053398790.1">
    <property type="nucleotide sequence ID" value="NZ_LFQU01000022.1"/>
</dbReference>
<dbReference type="GO" id="GO:0046872">
    <property type="term" value="F:metal ion binding"/>
    <property type="evidence" value="ECO:0007669"/>
    <property type="project" value="UniProtKB-KW"/>
</dbReference>
<dbReference type="SFLD" id="SFLDS00029">
    <property type="entry name" value="Radical_SAM"/>
    <property type="match status" value="1"/>
</dbReference>
<dbReference type="Pfam" id="PF04055">
    <property type="entry name" value="Radical_SAM"/>
    <property type="match status" value="1"/>
</dbReference>
<evidence type="ECO:0000256" key="6">
    <source>
        <dbReference type="ARBA" id="ARBA00023014"/>
    </source>
</evidence>
<dbReference type="InterPro" id="IPR013785">
    <property type="entry name" value="Aldolase_TIM"/>
</dbReference>
<accession>A0A8E1UQG1</accession>
<keyword evidence="2" id="KW-0004">4Fe-4S</keyword>
<dbReference type="Proteomes" id="UP000036951">
    <property type="component" value="Unassembled WGS sequence"/>
</dbReference>
<keyword evidence="8" id="KW-0456">Lyase</keyword>
<keyword evidence="8" id="KW-0670">Pyruvate</keyword>
<sequence>MSEEQFVPFIGVSRHRMATDGNGVTTLAAFHGCRLGCSYCLNPQCRADDSPCLWHTPETLYEEVRADELYFLATGGGITFGGGEPLLYPDFIVRFRELCGPQWKINVETSLNVAAANVEAIADVVDTWFIDVKDLDADIYRRYTGHDNAQVIDNLSLIAGGGRAGRCVIRLPLIPGYNTDADRTSSEARLRDMGFEHFDKFNYEIP</sequence>
<dbReference type="SUPFAM" id="SSF102114">
    <property type="entry name" value="Radical SAM enzymes"/>
    <property type="match status" value="1"/>
</dbReference>
<keyword evidence="5" id="KW-0408">Iron</keyword>
<dbReference type="GO" id="GO:0051539">
    <property type="term" value="F:4 iron, 4 sulfur cluster binding"/>
    <property type="evidence" value="ECO:0007669"/>
    <property type="project" value="UniProtKB-KW"/>
</dbReference>
<dbReference type="AlphaFoldDB" id="A0A8E1UQG1"/>
<dbReference type="GO" id="GO:0016829">
    <property type="term" value="F:lyase activity"/>
    <property type="evidence" value="ECO:0007669"/>
    <property type="project" value="UniProtKB-KW"/>
</dbReference>
<evidence type="ECO:0000259" key="7">
    <source>
        <dbReference type="PROSITE" id="PS51918"/>
    </source>
</evidence>
<name>A0A8E1UQG1_9BACT</name>
<keyword evidence="3" id="KW-0949">S-adenosyl-L-methionine</keyword>
<dbReference type="InterPro" id="IPR007197">
    <property type="entry name" value="rSAM"/>
</dbReference>
<feature type="domain" description="Radical SAM core" evidence="7">
    <location>
        <begin position="19"/>
        <end position="206"/>
    </location>
</feature>
<evidence type="ECO:0000256" key="1">
    <source>
        <dbReference type="ARBA" id="ARBA00001966"/>
    </source>
</evidence>
<dbReference type="OrthoDB" id="9782387at2"/>
<gene>
    <name evidence="8" type="ORF">ACU52_10835</name>
</gene>
<evidence type="ECO:0000256" key="3">
    <source>
        <dbReference type="ARBA" id="ARBA00022691"/>
    </source>
</evidence>
<evidence type="ECO:0000256" key="4">
    <source>
        <dbReference type="ARBA" id="ARBA00022723"/>
    </source>
</evidence>
<comment type="caution">
    <text evidence="8">The sequence shown here is derived from an EMBL/GenBank/DDBJ whole genome shotgun (WGS) entry which is preliminary data.</text>
</comment>
<dbReference type="InterPro" id="IPR034457">
    <property type="entry name" value="Organic_radical-activating"/>
</dbReference>
<comment type="cofactor">
    <cofactor evidence="1">
        <name>[4Fe-4S] cluster</name>
        <dbReference type="ChEBI" id="CHEBI:49883"/>
    </cofactor>
</comment>
<dbReference type="PANTHER" id="PTHR30352:SF4">
    <property type="entry name" value="PYRUVATE FORMATE-LYASE 2-ACTIVATING ENZYME"/>
    <property type="match status" value="1"/>
</dbReference>